<evidence type="ECO:0000256" key="2">
    <source>
        <dbReference type="ARBA" id="ARBA00022801"/>
    </source>
</evidence>
<dbReference type="SUPFAM" id="SSF53474">
    <property type="entry name" value="alpha/beta-Hydrolases"/>
    <property type="match status" value="1"/>
</dbReference>
<reference evidence="4 5" key="1">
    <citation type="submission" date="2014-03" db="EMBL/GenBank/DDBJ databases">
        <title>Whole genome sequence of Novosphingobium resinovorum KF1.</title>
        <authorList>
            <person name="Gan H.M."/>
            <person name="Gan H.Y."/>
            <person name="Chew T.H."/>
            <person name="Savka M.A."/>
        </authorList>
    </citation>
    <scope>NUCLEOTIDE SEQUENCE [LARGE SCALE GENOMIC DNA]</scope>
    <source>
        <strain evidence="4 5">KF1</strain>
    </source>
</reference>
<evidence type="ECO:0000256" key="3">
    <source>
        <dbReference type="SAM" id="MobiDB-lite"/>
    </source>
</evidence>
<feature type="region of interest" description="Disordered" evidence="3">
    <location>
        <begin position="30"/>
        <end position="63"/>
    </location>
</feature>
<dbReference type="AlphaFoldDB" id="A0A031JV99"/>
<dbReference type="PATRIC" id="fig|158500.4.peg.3330"/>
<name>A0A031JV99_9SPHN</name>
<comment type="caution">
    <text evidence="4">The sequence shown here is derived from an EMBL/GenBank/DDBJ whole genome shotgun (WGS) entry which is preliminary data.</text>
</comment>
<dbReference type="Pfam" id="PF10503">
    <property type="entry name" value="Esterase_PHB"/>
    <property type="match status" value="1"/>
</dbReference>
<dbReference type="PANTHER" id="PTHR43037:SF1">
    <property type="entry name" value="BLL1128 PROTEIN"/>
    <property type="match status" value="1"/>
</dbReference>
<evidence type="ECO:0000313" key="4">
    <source>
        <dbReference type="EMBL" id="EZP80845.1"/>
    </source>
</evidence>
<dbReference type="eggNOG" id="COG3509">
    <property type="taxonomic scope" value="Bacteria"/>
</dbReference>
<dbReference type="NCBIfam" id="TIGR01840">
    <property type="entry name" value="esterase_phb"/>
    <property type="match status" value="1"/>
</dbReference>
<dbReference type="Gene3D" id="3.40.50.1820">
    <property type="entry name" value="alpha/beta hydrolase"/>
    <property type="match status" value="1"/>
</dbReference>
<dbReference type="InterPro" id="IPR029058">
    <property type="entry name" value="AB_hydrolase_fold"/>
</dbReference>
<dbReference type="InterPro" id="IPR050955">
    <property type="entry name" value="Plant_Biomass_Hydrol_Est"/>
</dbReference>
<dbReference type="STRING" id="158500.BES08_10710"/>
<keyword evidence="1" id="KW-0732">Signal</keyword>
<accession>A0A031JV99</accession>
<dbReference type="PANTHER" id="PTHR43037">
    <property type="entry name" value="UNNAMED PRODUCT-RELATED"/>
    <property type="match status" value="1"/>
</dbReference>
<dbReference type="EMBL" id="JFYZ01000015">
    <property type="protein sequence ID" value="EZP80845.1"/>
    <property type="molecule type" value="Genomic_DNA"/>
</dbReference>
<evidence type="ECO:0000256" key="1">
    <source>
        <dbReference type="ARBA" id="ARBA00022729"/>
    </source>
</evidence>
<dbReference type="GO" id="GO:0005576">
    <property type="term" value="C:extracellular region"/>
    <property type="evidence" value="ECO:0007669"/>
    <property type="project" value="InterPro"/>
</dbReference>
<dbReference type="Proteomes" id="UP000024329">
    <property type="component" value="Unassembled WGS sequence"/>
</dbReference>
<dbReference type="InterPro" id="IPR010126">
    <property type="entry name" value="Esterase_phb"/>
</dbReference>
<protein>
    <submittedName>
        <fullName evidence="4">Esterase, PHB depolymerase</fullName>
    </submittedName>
</protein>
<dbReference type="GO" id="GO:0016787">
    <property type="term" value="F:hydrolase activity"/>
    <property type="evidence" value="ECO:0007669"/>
    <property type="project" value="UniProtKB-KW"/>
</dbReference>
<organism evidence="4 5">
    <name type="scientific">Novosphingobium resinovorum</name>
    <dbReference type="NCBI Taxonomy" id="158500"/>
    <lineage>
        <taxon>Bacteria</taxon>
        <taxon>Pseudomonadati</taxon>
        <taxon>Pseudomonadota</taxon>
        <taxon>Alphaproteobacteria</taxon>
        <taxon>Sphingomonadales</taxon>
        <taxon>Sphingomonadaceae</taxon>
        <taxon>Novosphingobium</taxon>
    </lineage>
</organism>
<evidence type="ECO:0000313" key="5">
    <source>
        <dbReference type="Proteomes" id="UP000024329"/>
    </source>
</evidence>
<proteinExistence type="predicted"/>
<gene>
    <name evidence="4" type="ORF">BV97_03268</name>
</gene>
<sequence>MADLFKTLSKAARLVRKGRPMSALIAMQDGLKPTAAPRTRLPKAPRRKQAKPAAARQPRPAPGTFGAHEFDCRHGAIHFRLYTPRGPKRRNRPLVVMLHGCSQTASDFATGTGMNELADELGCLVLYPQQSQRANLARCWNWHRPRNQARGEGEPALIAALTRHVLAIAAGNSERVFIAGISAGGSAAAIVGAAYPDLFIAVGVHSGVARGTIRTLPSALAAMRGDRRAGFTGRATRPLPTIVFHGDEDRVVHPSNAAGFLNTLEHSQPGPLISRTYYGKSDKGRDFTRKVYRSSSGNTLLEDWTIHGSGHEWSGGSASASYTDPLGPNASREMMRFFLSQRRAN</sequence>
<feature type="compositionally biased region" description="Basic residues" evidence="3">
    <location>
        <begin position="40"/>
        <end position="50"/>
    </location>
</feature>
<keyword evidence="2" id="KW-0378">Hydrolase</keyword>